<feature type="domain" description="FAD-binding" evidence="7">
    <location>
        <begin position="593"/>
        <end position="627"/>
    </location>
</feature>
<evidence type="ECO:0000313" key="8">
    <source>
        <dbReference type="EMBL" id="OBR08524.1"/>
    </source>
</evidence>
<dbReference type="OrthoDB" id="655030at2759"/>
<dbReference type="GO" id="GO:0004497">
    <property type="term" value="F:monooxygenase activity"/>
    <property type="evidence" value="ECO:0007669"/>
    <property type="project" value="UniProtKB-KW"/>
</dbReference>
<dbReference type="InterPro" id="IPR002938">
    <property type="entry name" value="FAD-bd"/>
</dbReference>
<dbReference type="Gene3D" id="3.50.50.60">
    <property type="entry name" value="FAD/NAD(P)-binding domain"/>
    <property type="match status" value="1"/>
</dbReference>
<keyword evidence="2" id="KW-0285">Flavoprotein</keyword>
<reference evidence="9" key="1">
    <citation type="journal article" date="2017" name="BMC Genomics">
        <title>Gapless genome assembly of Colletotrichum higginsianum reveals chromosome structure and association of transposable elements with secondary metabolite gene clusters.</title>
        <authorList>
            <person name="Dallery J.-F."/>
            <person name="Lapalu N."/>
            <person name="Zampounis A."/>
            <person name="Pigne S."/>
            <person name="Luyten I."/>
            <person name="Amselem J."/>
            <person name="Wittenberg A.H.J."/>
            <person name="Zhou S."/>
            <person name="de Queiroz M.V."/>
            <person name="Robin G.P."/>
            <person name="Auger A."/>
            <person name="Hainaut M."/>
            <person name="Henrissat B."/>
            <person name="Kim K.-T."/>
            <person name="Lee Y.-H."/>
            <person name="Lespinet O."/>
            <person name="Schwartz D.C."/>
            <person name="Thon M.R."/>
            <person name="O'Connell R.J."/>
        </authorList>
    </citation>
    <scope>NUCLEOTIDE SEQUENCE [LARGE SCALE GENOMIC DNA]</scope>
    <source>
        <strain evidence="9">IMI 349063</strain>
    </source>
</reference>
<dbReference type="PANTHER" id="PTHR47178:SF5">
    <property type="entry name" value="FAD-BINDING DOMAIN-CONTAINING PROTEIN"/>
    <property type="match status" value="1"/>
</dbReference>
<dbReference type="PANTHER" id="PTHR47178">
    <property type="entry name" value="MONOOXYGENASE, FAD-BINDING"/>
    <property type="match status" value="1"/>
</dbReference>
<feature type="compositionally biased region" description="Polar residues" evidence="6">
    <location>
        <begin position="1"/>
        <end position="12"/>
    </location>
</feature>
<dbReference type="KEGG" id="chig:CH63R_07289"/>
<feature type="region of interest" description="Disordered" evidence="6">
    <location>
        <begin position="511"/>
        <end position="537"/>
    </location>
</feature>
<evidence type="ECO:0000256" key="4">
    <source>
        <dbReference type="ARBA" id="ARBA00023002"/>
    </source>
</evidence>
<feature type="region of interest" description="Disordered" evidence="6">
    <location>
        <begin position="1"/>
        <end position="26"/>
    </location>
</feature>
<proteinExistence type="predicted"/>
<keyword evidence="9" id="KW-1185">Reference proteome</keyword>
<dbReference type="InterPro" id="IPR036188">
    <property type="entry name" value="FAD/NAD-bd_sf"/>
</dbReference>
<evidence type="ECO:0000256" key="6">
    <source>
        <dbReference type="SAM" id="MobiDB-lite"/>
    </source>
</evidence>
<evidence type="ECO:0000256" key="3">
    <source>
        <dbReference type="ARBA" id="ARBA00022827"/>
    </source>
</evidence>
<keyword evidence="4" id="KW-0560">Oxidoreductase</keyword>
<dbReference type="InterPro" id="IPR036390">
    <property type="entry name" value="WH_DNA-bd_sf"/>
</dbReference>
<accession>A0A1B7Y988</accession>
<dbReference type="Proteomes" id="UP000092177">
    <property type="component" value="Chromosome 5"/>
</dbReference>
<evidence type="ECO:0000313" key="9">
    <source>
        <dbReference type="Proteomes" id="UP000092177"/>
    </source>
</evidence>
<feature type="compositionally biased region" description="Polar residues" evidence="6">
    <location>
        <begin position="206"/>
        <end position="215"/>
    </location>
</feature>
<keyword evidence="3" id="KW-0274">FAD</keyword>
<gene>
    <name evidence="8" type="ORF">CH63R_07289</name>
</gene>
<dbReference type="SUPFAM" id="SSF46785">
    <property type="entry name" value="Winged helix' DNA-binding domain"/>
    <property type="match status" value="1"/>
</dbReference>
<dbReference type="VEuPathDB" id="FungiDB:CH63R_07289"/>
<dbReference type="SUPFAM" id="SSF51905">
    <property type="entry name" value="FAD/NAD(P)-binding domain"/>
    <property type="match status" value="1"/>
</dbReference>
<comment type="cofactor">
    <cofactor evidence="1">
        <name>FAD</name>
        <dbReference type="ChEBI" id="CHEBI:57692"/>
    </cofactor>
</comment>
<protein>
    <submittedName>
        <fullName evidence="8">Cercosporin toxin biosynthesis protein</fullName>
    </submittedName>
</protein>
<dbReference type="RefSeq" id="XP_018157042.1">
    <property type="nucleotide sequence ID" value="XM_018302264.1"/>
</dbReference>
<comment type="caution">
    <text evidence="8">The sequence shown here is derived from an EMBL/GenBank/DDBJ whole genome shotgun (WGS) entry which is preliminary data.</text>
</comment>
<dbReference type="PRINTS" id="PR00420">
    <property type="entry name" value="RNGMNOXGNASE"/>
</dbReference>
<keyword evidence="5" id="KW-0503">Monooxygenase</keyword>
<dbReference type="EMBL" id="LTAN01000005">
    <property type="protein sequence ID" value="OBR08524.1"/>
    <property type="molecule type" value="Genomic_DNA"/>
</dbReference>
<evidence type="ECO:0000256" key="5">
    <source>
        <dbReference type="ARBA" id="ARBA00023033"/>
    </source>
</evidence>
<name>A0A1B7Y988_COLHI</name>
<dbReference type="AlphaFoldDB" id="A0A1B7Y988"/>
<dbReference type="Pfam" id="PF01494">
    <property type="entry name" value="FAD_binding_3"/>
    <property type="match status" value="2"/>
</dbReference>
<feature type="domain" description="FAD-binding" evidence="7">
    <location>
        <begin position="241"/>
        <end position="417"/>
    </location>
</feature>
<dbReference type="GeneID" id="28866371"/>
<sequence>MDSLPSHRSQLVRQPAAGSANTSPDDAYEVVQHPQSKLLELTTRMLHLSALPDDSLDRPDTGSQEPSCVRWLLSRGVLEHIPGDGSVACSALATSAGIPEEQLSDVVGAAILCGFLREPVAGHVAHTRSSASLVFCKSFLRWLRGTSSVPMPILLEVLSATLAGEAGDGDKPATSDTALGATGSFPNGVRHDGSLAAASSDDPANVATTLPNKSQKPPAEHLDGVSSQVQPPLAPASDERPVLIIGAGISGLCLAQALRKVGIPFKVFERDSAIDSRPQGYRLKLRQDAEVALAESLPQDVYQHFLASCAILAVGETDFNPFTGEVTKSRAGGGLSGKLGLNPSHTVDRTVFRSILMTGIEDRVFFSRQLASYTANEDQGGGGGGGVGVVVTFTDGERAEGRFLVGADGLHSVVRPGLLPGHRIKDTGAACVYGKTPLTPELAARFPEKGLRWMTVVADQAPMLQSFHIGDAPATLLTEPTRFSEESRARYRLPQDYVYWVLIAPQTRFGAGGGLTSSPPPKAGNNTGPNQQQQQTAAAAAAEAAARLSLAVTEEWHPSLRSVFELQDTRQATFVPIISSVPDIPAWEPSAVVTLLGDAIHPMSPCGGVGAQTAICDAAALAKVLDEARGSPSAGDVGSFEEGMRRRARGSIAQSEIGSKTMFGLGSLEECKPWASN</sequence>
<dbReference type="GO" id="GO:0071949">
    <property type="term" value="F:FAD binding"/>
    <property type="evidence" value="ECO:0007669"/>
    <property type="project" value="InterPro"/>
</dbReference>
<evidence type="ECO:0000256" key="1">
    <source>
        <dbReference type="ARBA" id="ARBA00001974"/>
    </source>
</evidence>
<evidence type="ECO:0000256" key="2">
    <source>
        <dbReference type="ARBA" id="ARBA00022630"/>
    </source>
</evidence>
<evidence type="ECO:0000259" key="7">
    <source>
        <dbReference type="Pfam" id="PF01494"/>
    </source>
</evidence>
<organism evidence="8 9">
    <name type="scientific">Colletotrichum higginsianum (strain IMI 349063)</name>
    <name type="common">Crucifer anthracnose fungus</name>
    <dbReference type="NCBI Taxonomy" id="759273"/>
    <lineage>
        <taxon>Eukaryota</taxon>
        <taxon>Fungi</taxon>
        <taxon>Dikarya</taxon>
        <taxon>Ascomycota</taxon>
        <taxon>Pezizomycotina</taxon>
        <taxon>Sordariomycetes</taxon>
        <taxon>Hypocreomycetidae</taxon>
        <taxon>Glomerellales</taxon>
        <taxon>Glomerellaceae</taxon>
        <taxon>Colletotrichum</taxon>
        <taxon>Colletotrichum destructivum species complex</taxon>
    </lineage>
</organism>
<feature type="region of interest" description="Disordered" evidence="6">
    <location>
        <begin position="190"/>
        <end position="234"/>
    </location>
</feature>